<reference evidence="9" key="1">
    <citation type="submission" date="2022-01" db="EMBL/GenBank/DDBJ databases">
        <authorList>
            <person name="Wang Y."/>
        </authorList>
    </citation>
    <scope>NUCLEOTIDE SEQUENCE</scope>
    <source>
        <strain evidence="9">WB101</strain>
    </source>
</reference>
<dbReference type="InterPro" id="IPR019127">
    <property type="entry name" value="Exosortase"/>
</dbReference>
<protein>
    <submittedName>
        <fullName evidence="9">Archaeosortase/exosortase family protein</fullName>
    </submittedName>
</protein>
<keyword evidence="7 8" id="KW-0472">Membrane</keyword>
<name>A0ABS9KDF2_9BACT</name>
<dbReference type="Proteomes" id="UP001165366">
    <property type="component" value="Unassembled WGS sequence"/>
</dbReference>
<feature type="transmembrane region" description="Helical" evidence="8">
    <location>
        <begin position="150"/>
        <end position="167"/>
    </location>
</feature>
<reference evidence="9" key="2">
    <citation type="submission" date="2024-05" db="EMBL/GenBank/DDBJ databases">
        <title>Rhodohalobacter halophilus gen. nov., sp. nov., a moderately halophilic member of the family Balneolaceae.</title>
        <authorList>
            <person name="Xia J."/>
        </authorList>
    </citation>
    <scope>NUCLEOTIDE SEQUENCE</scope>
    <source>
        <strain evidence="9">WB101</strain>
    </source>
</reference>
<dbReference type="EMBL" id="JAKLWS010000010">
    <property type="protein sequence ID" value="MCG2588880.1"/>
    <property type="molecule type" value="Genomic_DNA"/>
</dbReference>
<evidence type="ECO:0000256" key="5">
    <source>
        <dbReference type="ARBA" id="ARBA00022801"/>
    </source>
</evidence>
<comment type="caution">
    <text evidence="9">The sequence shown here is derived from an EMBL/GenBank/DDBJ whole genome shotgun (WGS) entry which is preliminary data.</text>
</comment>
<organism evidence="9 10">
    <name type="scientific">Rhodohalobacter sulfatireducens</name>
    <dbReference type="NCBI Taxonomy" id="2911366"/>
    <lineage>
        <taxon>Bacteria</taxon>
        <taxon>Pseudomonadati</taxon>
        <taxon>Balneolota</taxon>
        <taxon>Balneolia</taxon>
        <taxon>Balneolales</taxon>
        <taxon>Balneolaceae</taxon>
        <taxon>Rhodohalobacter</taxon>
    </lineage>
</organism>
<evidence type="ECO:0000256" key="6">
    <source>
        <dbReference type="ARBA" id="ARBA00022989"/>
    </source>
</evidence>
<keyword evidence="4 8" id="KW-0812">Transmembrane</keyword>
<gene>
    <name evidence="9" type="ORF">L6773_09900</name>
</gene>
<evidence type="ECO:0000313" key="9">
    <source>
        <dbReference type="EMBL" id="MCG2588880.1"/>
    </source>
</evidence>
<evidence type="ECO:0000256" key="1">
    <source>
        <dbReference type="ARBA" id="ARBA00004651"/>
    </source>
</evidence>
<keyword evidence="3" id="KW-0645">Protease</keyword>
<feature type="transmembrane region" description="Helical" evidence="8">
    <location>
        <begin position="12"/>
        <end position="29"/>
    </location>
</feature>
<feature type="transmembrane region" description="Helical" evidence="8">
    <location>
        <begin position="80"/>
        <end position="101"/>
    </location>
</feature>
<sequence length="185" mass="20931">MSSIKSFFKSDIARFLVKVVCIYFVWYMVYELWILPNGYIDEPLSKNIASISAGVLTFMGEDVFYYGRVVGIVGTAGGEIVDGCNGIAAIGLFLGFIFAYPGAWMPRIFFSIFGIAVIYLVNVARIVILSYTQYYWPQVFDFTHDYSTTAIFYFVIFILWMIWANYGEPMDLDTSGKSLESAVVT</sequence>
<evidence type="ECO:0000256" key="3">
    <source>
        <dbReference type="ARBA" id="ARBA00022670"/>
    </source>
</evidence>
<feature type="transmembrane region" description="Helical" evidence="8">
    <location>
        <begin position="108"/>
        <end position="130"/>
    </location>
</feature>
<keyword evidence="6 8" id="KW-1133">Transmembrane helix</keyword>
<dbReference type="Pfam" id="PF09721">
    <property type="entry name" value="Exosortase_EpsH"/>
    <property type="match status" value="1"/>
</dbReference>
<evidence type="ECO:0000256" key="8">
    <source>
        <dbReference type="SAM" id="Phobius"/>
    </source>
</evidence>
<evidence type="ECO:0000256" key="2">
    <source>
        <dbReference type="ARBA" id="ARBA00022475"/>
    </source>
</evidence>
<dbReference type="InterPro" id="IPR026392">
    <property type="entry name" value="Exo/Archaeosortase_dom"/>
</dbReference>
<keyword evidence="2" id="KW-1003">Cell membrane</keyword>
<dbReference type="NCBIfam" id="NF046081">
    <property type="entry name" value="exosort_XrtX"/>
    <property type="match status" value="1"/>
</dbReference>
<keyword evidence="10" id="KW-1185">Reference proteome</keyword>
<evidence type="ECO:0000256" key="7">
    <source>
        <dbReference type="ARBA" id="ARBA00023136"/>
    </source>
</evidence>
<keyword evidence="5" id="KW-0378">Hydrolase</keyword>
<evidence type="ECO:0000313" key="10">
    <source>
        <dbReference type="Proteomes" id="UP001165366"/>
    </source>
</evidence>
<proteinExistence type="predicted"/>
<dbReference type="NCBIfam" id="TIGR04178">
    <property type="entry name" value="exo_archaeo"/>
    <property type="match status" value="1"/>
</dbReference>
<accession>A0ABS9KDF2</accession>
<comment type="subcellular location">
    <subcellularLocation>
        <location evidence="1">Cell membrane</location>
        <topology evidence="1">Multi-pass membrane protein</topology>
    </subcellularLocation>
</comment>
<dbReference type="RefSeq" id="WP_237853875.1">
    <property type="nucleotide sequence ID" value="NZ_JAKLWS010000010.1"/>
</dbReference>
<evidence type="ECO:0000256" key="4">
    <source>
        <dbReference type="ARBA" id="ARBA00022692"/>
    </source>
</evidence>